<keyword evidence="2" id="KW-0238">DNA-binding</keyword>
<dbReference type="PANTHER" id="PTHR30146">
    <property type="entry name" value="LACI-RELATED TRANSCRIPTIONAL REPRESSOR"/>
    <property type="match status" value="1"/>
</dbReference>
<dbReference type="SUPFAM" id="SSF53822">
    <property type="entry name" value="Periplasmic binding protein-like I"/>
    <property type="match status" value="1"/>
</dbReference>
<dbReference type="OrthoDB" id="56125at2"/>
<dbReference type="AlphaFoldDB" id="A0A1H7LA64"/>
<protein>
    <submittedName>
        <fullName evidence="5">Diguanylate cyclase (GGDEF) domain-containing protein</fullName>
    </submittedName>
</protein>
<evidence type="ECO:0000256" key="2">
    <source>
        <dbReference type="ARBA" id="ARBA00023125"/>
    </source>
</evidence>
<dbReference type="InterPro" id="IPR029787">
    <property type="entry name" value="Nucleotide_cyclase"/>
</dbReference>
<accession>A0A1H7LA64</accession>
<dbReference type="Gene3D" id="3.30.70.270">
    <property type="match status" value="1"/>
</dbReference>
<organism evidence="5 6">
    <name type="scientific">Ruminococcus albus</name>
    <dbReference type="NCBI Taxonomy" id="1264"/>
    <lineage>
        <taxon>Bacteria</taxon>
        <taxon>Bacillati</taxon>
        <taxon>Bacillota</taxon>
        <taxon>Clostridia</taxon>
        <taxon>Eubacteriales</taxon>
        <taxon>Oscillospiraceae</taxon>
        <taxon>Ruminococcus</taxon>
    </lineage>
</organism>
<dbReference type="NCBIfam" id="TIGR00254">
    <property type="entry name" value="GGDEF"/>
    <property type="match status" value="1"/>
</dbReference>
<dbReference type="Pfam" id="PF00990">
    <property type="entry name" value="GGDEF"/>
    <property type="match status" value="1"/>
</dbReference>
<dbReference type="InterPro" id="IPR046335">
    <property type="entry name" value="LacI/GalR-like_sensor"/>
</dbReference>
<evidence type="ECO:0000256" key="3">
    <source>
        <dbReference type="ARBA" id="ARBA00023163"/>
    </source>
</evidence>
<evidence type="ECO:0000259" key="4">
    <source>
        <dbReference type="PROSITE" id="PS50887"/>
    </source>
</evidence>
<dbReference type="EMBL" id="FOAT01000008">
    <property type="protein sequence ID" value="SEK95842.1"/>
    <property type="molecule type" value="Genomic_DNA"/>
</dbReference>
<dbReference type="InterPro" id="IPR028082">
    <property type="entry name" value="Peripla_BP_I"/>
</dbReference>
<evidence type="ECO:0000256" key="1">
    <source>
        <dbReference type="ARBA" id="ARBA00023015"/>
    </source>
</evidence>
<dbReference type="InterPro" id="IPR000160">
    <property type="entry name" value="GGDEF_dom"/>
</dbReference>
<evidence type="ECO:0000313" key="6">
    <source>
        <dbReference type="Proteomes" id="UP000186015"/>
    </source>
</evidence>
<dbReference type="PANTHER" id="PTHR30146:SF24">
    <property type="entry name" value="XYLOSE OPERON REGULATORY PROTEIN"/>
    <property type="match status" value="1"/>
</dbReference>
<gene>
    <name evidence="5" type="ORF">SAMN05216469_108129</name>
</gene>
<dbReference type="Gene3D" id="3.40.50.2300">
    <property type="match status" value="2"/>
</dbReference>
<name>A0A1H7LA64_RUMAL</name>
<keyword evidence="3" id="KW-0804">Transcription</keyword>
<feature type="domain" description="GGDEF" evidence="4">
    <location>
        <begin position="643"/>
        <end position="775"/>
    </location>
</feature>
<dbReference type="Proteomes" id="UP000186015">
    <property type="component" value="Unassembled WGS sequence"/>
</dbReference>
<sequence length="783" mass="89496">MSETTIGRRRLRVGLLISNPEDEFDNAVCEGAMIAAKHFDVDMFILPGRYIDAQYADKIRTAYEYQYNTVFELAKDKCFDALLVLIGTIGSHLDKKRREEFLKKFSDVPIITLTSQINGYPCITVDNRTGLRQVIKHLIEAHSCFKIGFVSGPMTSDDAVERFEVYKEVLAEYGIEYDENKVAYGNFSKHVKTEVGELLDRCPDLDAIVFSNDQMAIGGYKAMEERNIRPGTDILVTGFDDDPAATDLTPHLTTVAMDSTELGYNALIEAVNYINDGAIQQETISSKIIIRNSCGCTDAASAELSALHNDPKMITEHADDICRTIFNRYRLSNTSIKYRETFADIIKELCSSAESIKQDNDFDPYDIFEKLEETITEDFFEYTDLETLYSTMEYIHSALACTLDTKTEQLRLNSIFVRLYKLISERHIKMNHYKLRSNTLMTWLTNMITRDMLVFDAYDDEAYRSVVDKMKRLHVKASYLYVYDNIVEHHKGMEWKFPDCIKLKAYHNLGKPKLLPPEEQHISPDELLTNKHFIRDRRCTMICMPLFTNEEHYGLLICELEHQYFSFLPSLMVQICAALKMIVVMKNQKIIEKQLNQSLIEIRENNQLLDELSKQDDLTGCLNRRGFFEAARKLIRAEENEGCSAMMIFADLDSLKTINDCFGHEEGDFAICGVAKILSSAFRGGEVIGRLGGDEFVVCVKSDDSLSAAAIRKRIDDISAEFNENEGRDKEFYVHASVGVYPFKCTSDDEIGELLSHADALLYSQKKNKLSVIKSERTKQIRE</sequence>
<dbReference type="RefSeq" id="WP_074833560.1">
    <property type="nucleotide sequence ID" value="NZ_FOAT01000008.1"/>
</dbReference>
<dbReference type="SUPFAM" id="SSF55073">
    <property type="entry name" value="Nucleotide cyclase"/>
    <property type="match status" value="1"/>
</dbReference>
<keyword evidence="1" id="KW-0805">Transcription regulation</keyword>
<dbReference type="GO" id="GO:0000976">
    <property type="term" value="F:transcription cis-regulatory region binding"/>
    <property type="evidence" value="ECO:0007669"/>
    <property type="project" value="TreeGrafter"/>
</dbReference>
<dbReference type="PROSITE" id="PS50887">
    <property type="entry name" value="GGDEF"/>
    <property type="match status" value="1"/>
</dbReference>
<proteinExistence type="predicted"/>
<dbReference type="CDD" id="cd01949">
    <property type="entry name" value="GGDEF"/>
    <property type="match status" value="1"/>
</dbReference>
<dbReference type="SMART" id="SM00267">
    <property type="entry name" value="GGDEF"/>
    <property type="match status" value="1"/>
</dbReference>
<dbReference type="GO" id="GO:0003700">
    <property type="term" value="F:DNA-binding transcription factor activity"/>
    <property type="evidence" value="ECO:0007669"/>
    <property type="project" value="TreeGrafter"/>
</dbReference>
<evidence type="ECO:0000313" key="5">
    <source>
        <dbReference type="EMBL" id="SEK95842.1"/>
    </source>
</evidence>
<dbReference type="CDD" id="cd06267">
    <property type="entry name" value="PBP1_LacI_sugar_binding-like"/>
    <property type="match status" value="1"/>
</dbReference>
<dbReference type="InterPro" id="IPR043128">
    <property type="entry name" value="Rev_trsase/Diguanyl_cyclase"/>
</dbReference>
<dbReference type="Pfam" id="PF13377">
    <property type="entry name" value="Peripla_BP_3"/>
    <property type="match status" value="1"/>
</dbReference>
<reference evidence="5 6" key="1">
    <citation type="submission" date="2016-10" db="EMBL/GenBank/DDBJ databases">
        <authorList>
            <person name="de Groot N.N."/>
        </authorList>
    </citation>
    <scope>NUCLEOTIDE SEQUENCE [LARGE SCALE GENOMIC DNA]</scope>
    <source>
        <strain evidence="5 6">KH2T6</strain>
    </source>
</reference>